<reference evidence="2" key="1">
    <citation type="journal article" date="2014" name="Front. Microbiol.">
        <title>High frequency of phylogenetically diverse reductive dehalogenase-homologous genes in deep subseafloor sedimentary metagenomes.</title>
        <authorList>
            <person name="Kawai M."/>
            <person name="Futagami T."/>
            <person name="Toyoda A."/>
            <person name="Takaki Y."/>
            <person name="Nishi S."/>
            <person name="Hori S."/>
            <person name="Arai W."/>
            <person name="Tsubouchi T."/>
            <person name="Morono Y."/>
            <person name="Uchiyama I."/>
            <person name="Ito T."/>
            <person name="Fujiyama A."/>
            <person name="Inagaki F."/>
            <person name="Takami H."/>
        </authorList>
    </citation>
    <scope>NUCLEOTIDE SEQUENCE</scope>
    <source>
        <strain evidence="2">Expedition CK06-06</strain>
    </source>
</reference>
<keyword evidence="1" id="KW-0472">Membrane</keyword>
<proteinExistence type="predicted"/>
<organism evidence="2">
    <name type="scientific">marine sediment metagenome</name>
    <dbReference type="NCBI Taxonomy" id="412755"/>
    <lineage>
        <taxon>unclassified sequences</taxon>
        <taxon>metagenomes</taxon>
        <taxon>ecological metagenomes</taxon>
    </lineage>
</organism>
<evidence type="ECO:0000256" key="1">
    <source>
        <dbReference type="SAM" id="Phobius"/>
    </source>
</evidence>
<feature type="transmembrane region" description="Helical" evidence="1">
    <location>
        <begin position="12"/>
        <end position="32"/>
    </location>
</feature>
<evidence type="ECO:0000313" key="2">
    <source>
        <dbReference type="EMBL" id="GAH41480.1"/>
    </source>
</evidence>
<name>X1G9L7_9ZZZZ</name>
<evidence type="ECO:0008006" key="3">
    <source>
        <dbReference type="Google" id="ProtNLM"/>
    </source>
</evidence>
<dbReference type="EMBL" id="BARU01008455">
    <property type="protein sequence ID" value="GAH41480.1"/>
    <property type="molecule type" value="Genomic_DNA"/>
</dbReference>
<accession>X1G9L7</accession>
<gene>
    <name evidence="2" type="ORF">S03H2_16540</name>
</gene>
<keyword evidence="1" id="KW-1133">Transmembrane helix</keyword>
<protein>
    <recommendedName>
        <fullName evidence="3">Aminodeoxychorismate lyase</fullName>
    </recommendedName>
</protein>
<dbReference type="AlphaFoldDB" id="X1G9L7"/>
<keyword evidence="1" id="KW-0812">Transmembrane</keyword>
<sequence>MRIRIKRIPKVFIIFLIAVSIAGICYNIVVFLGSKKKPPKEEVVVEIPDGASAQKIGKVLEEEEVITS</sequence>
<comment type="caution">
    <text evidence="2">The sequence shown here is derived from an EMBL/GenBank/DDBJ whole genome shotgun (WGS) entry which is preliminary data.</text>
</comment>
<feature type="non-terminal residue" evidence="2">
    <location>
        <position position="68"/>
    </location>
</feature>